<gene>
    <name evidence="2" type="ORF">LPB04_17105</name>
</gene>
<reference evidence="2 3" key="1">
    <citation type="submission" date="2020-10" db="EMBL/GenBank/DDBJ databases">
        <title>Genome sequencing of Massilia sp. LPB0304.</title>
        <authorList>
            <person name="Kim J."/>
        </authorList>
    </citation>
    <scope>NUCLEOTIDE SEQUENCE [LARGE SCALE GENOMIC DNA]</scope>
    <source>
        <strain evidence="2 3">LPB0304</strain>
    </source>
</reference>
<dbReference type="KEGG" id="mlir:LPB04_17105"/>
<feature type="chain" id="PRO_5032626783" evidence="1">
    <location>
        <begin position="18"/>
        <end position="137"/>
    </location>
</feature>
<accession>A0A7L9U3R5</accession>
<dbReference type="EMBL" id="CP062941">
    <property type="protein sequence ID" value="QOL48666.1"/>
    <property type="molecule type" value="Genomic_DNA"/>
</dbReference>
<evidence type="ECO:0000313" key="2">
    <source>
        <dbReference type="EMBL" id="QOL48666.1"/>
    </source>
</evidence>
<keyword evidence="3" id="KW-1185">Reference proteome</keyword>
<dbReference type="RefSeq" id="WP_193685709.1">
    <property type="nucleotide sequence ID" value="NZ_CP062941.1"/>
</dbReference>
<keyword evidence="1" id="KW-0732">Signal</keyword>
<evidence type="ECO:0000256" key="1">
    <source>
        <dbReference type="SAM" id="SignalP"/>
    </source>
</evidence>
<feature type="signal peptide" evidence="1">
    <location>
        <begin position="1"/>
        <end position="17"/>
    </location>
</feature>
<evidence type="ECO:0000313" key="3">
    <source>
        <dbReference type="Proteomes" id="UP000593875"/>
    </source>
</evidence>
<protein>
    <submittedName>
        <fullName evidence="2">Uncharacterized protein</fullName>
    </submittedName>
</protein>
<dbReference type="Proteomes" id="UP000593875">
    <property type="component" value="Chromosome"/>
</dbReference>
<proteinExistence type="predicted"/>
<sequence>MKKSLTLLLFVSSAALADDDAVLKCRALPEAASRLACYDAMPLGAAPAAGFGSETIKKKPDELPAAMESTVAGEFEGWGPNSRIKLANGQVWRIVDDSSAVLPRRSGTKVRIARNMFGTMFLSVEGTNQSAKVRRVD</sequence>
<name>A0A7L9U3R5_9BURK</name>
<organism evidence="2 3">
    <name type="scientific">Massilia litorea</name>
    <dbReference type="NCBI Taxonomy" id="2769491"/>
    <lineage>
        <taxon>Bacteria</taxon>
        <taxon>Pseudomonadati</taxon>
        <taxon>Pseudomonadota</taxon>
        <taxon>Betaproteobacteria</taxon>
        <taxon>Burkholderiales</taxon>
        <taxon>Oxalobacteraceae</taxon>
        <taxon>Telluria group</taxon>
        <taxon>Massilia</taxon>
    </lineage>
</organism>
<dbReference type="AlphaFoldDB" id="A0A7L9U3R5"/>